<feature type="chain" id="PRO_5003773842" evidence="1">
    <location>
        <begin position="34"/>
        <end position="116"/>
    </location>
</feature>
<sequence length="116" mass="12721">MANKPEASFTILPLSLSLHFFFQFCSLIDSAATVYSELKCFTAVPLPARSLGGVSRHGPLAFGKKKIFSEAMDYLGQLLAEAAFDRSCSWKKLPQTDPYTLPSCPNSLHQNMSSTV</sequence>
<accession>J3MHK6</accession>
<dbReference type="AlphaFoldDB" id="J3MHK6"/>
<dbReference type="EnsemblPlants" id="OB06G35000.1">
    <property type="protein sequence ID" value="OB06G35000.1"/>
    <property type="gene ID" value="OB06G35000"/>
</dbReference>
<keyword evidence="3" id="KW-1185">Reference proteome</keyword>
<dbReference type="Proteomes" id="UP000006038">
    <property type="component" value="Chromosome 6"/>
</dbReference>
<reference evidence="2" key="2">
    <citation type="submission" date="2013-04" db="UniProtKB">
        <authorList>
            <consortium name="EnsemblPlants"/>
        </authorList>
    </citation>
    <scope>IDENTIFICATION</scope>
</reference>
<keyword evidence="1" id="KW-0732">Signal</keyword>
<protein>
    <submittedName>
        <fullName evidence="2">Uncharacterized protein</fullName>
    </submittedName>
</protein>
<reference evidence="2" key="1">
    <citation type="journal article" date="2013" name="Nat. Commun.">
        <title>Whole-genome sequencing of Oryza brachyantha reveals mechanisms underlying Oryza genome evolution.</title>
        <authorList>
            <person name="Chen J."/>
            <person name="Huang Q."/>
            <person name="Gao D."/>
            <person name="Wang J."/>
            <person name="Lang Y."/>
            <person name="Liu T."/>
            <person name="Li B."/>
            <person name="Bai Z."/>
            <person name="Luis Goicoechea J."/>
            <person name="Liang C."/>
            <person name="Chen C."/>
            <person name="Zhang W."/>
            <person name="Sun S."/>
            <person name="Liao Y."/>
            <person name="Zhang X."/>
            <person name="Yang L."/>
            <person name="Song C."/>
            <person name="Wang M."/>
            <person name="Shi J."/>
            <person name="Liu G."/>
            <person name="Liu J."/>
            <person name="Zhou H."/>
            <person name="Zhou W."/>
            <person name="Yu Q."/>
            <person name="An N."/>
            <person name="Chen Y."/>
            <person name="Cai Q."/>
            <person name="Wang B."/>
            <person name="Liu B."/>
            <person name="Min J."/>
            <person name="Huang Y."/>
            <person name="Wu H."/>
            <person name="Li Z."/>
            <person name="Zhang Y."/>
            <person name="Yin Y."/>
            <person name="Song W."/>
            <person name="Jiang J."/>
            <person name="Jackson S.A."/>
            <person name="Wing R.A."/>
            <person name="Wang J."/>
            <person name="Chen M."/>
        </authorList>
    </citation>
    <scope>NUCLEOTIDE SEQUENCE [LARGE SCALE GENOMIC DNA]</scope>
    <source>
        <strain evidence="2">cv. IRGC 101232</strain>
    </source>
</reference>
<name>J3MHK6_ORYBR</name>
<evidence type="ECO:0000313" key="2">
    <source>
        <dbReference type="EnsemblPlants" id="OB06G35000.1"/>
    </source>
</evidence>
<dbReference type="Gramene" id="OB06G35000.1">
    <property type="protein sequence ID" value="OB06G35000.1"/>
    <property type="gene ID" value="OB06G35000"/>
</dbReference>
<evidence type="ECO:0000313" key="3">
    <source>
        <dbReference type="Proteomes" id="UP000006038"/>
    </source>
</evidence>
<dbReference type="HOGENOM" id="CLU_2100687_0_0_1"/>
<organism evidence="2">
    <name type="scientific">Oryza brachyantha</name>
    <name type="common">malo sina</name>
    <dbReference type="NCBI Taxonomy" id="4533"/>
    <lineage>
        <taxon>Eukaryota</taxon>
        <taxon>Viridiplantae</taxon>
        <taxon>Streptophyta</taxon>
        <taxon>Embryophyta</taxon>
        <taxon>Tracheophyta</taxon>
        <taxon>Spermatophyta</taxon>
        <taxon>Magnoliopsida</taxon>
        <taxon>Liliopsida</taxon>
        <taxon>Poales</taxon>
        <taxon>Poaceae</taxon>
        <taxon>BOP clade</taxon>
        <taxon>Oryzoideae</taxon>
        <taxon>Oryzeae</taxon>
        <taxon>Oryzinae</taxon>
        <taxon>Oryza</taxon>
    </lineage>
</organism>
<evidence type="ECO:0000256" key="1">
    <source>
        <dbReference type="SAM" id="SignalP"/>
    </source>
</evidence>
<proteinExistence type="predicted"/>
<feature type="signal peptide" evidence="1">
    <location>
        <begin position="1"/>
        <end position="33"/>
    </location>
</feature>